<protein>
    <submittedName>
        <fullName evidence="2">Uncharacterized protein</fullName>
    </submittedName>
</protein>
<evidence type="ECO:0000313" key="3">
    <source>
        <dbReference type="Proteomes" id="UP000326759"/>
    </source>
</evidence>
<dbReference type="EMBL" id="SEYY01004546">
    <property type="protein sequence ID" value="KAB7503732.1"/>
    <property type="molecule type" value="Genomic_DNA"/>
</dbReference>
<comment type="caution">
    <text evidence="2">The sequence shown here is derived from an EMBL/GenBank/DDBJ whole genome shotgun (WGS) entry which is preliminary data.</text>
</comment>
<name>A0A5N5TB61_9CRUS</name>
<sequence length="71" mass="8311">MDIKRTDCVTNEDQIFMQDLALDETQIKNFYSSINIKDEIEIKDEPLFTNEDCSENGEDFEQSSELNENQV</sequence>
<gene>
    <name evidence="2" type="ORF">Anas_11276</name>
</gene>
<evidence type="ECO:0000313" key="2">
    <source>
        <dbReference type="EMBL" id="KAB7503732.1"/>
    </source>
</evidence>
<organism evidence="2 3">
    <name type="scientific">Armadillidium nasatum</name>
    <dbReference type="NCBI Taxonomy" id="96803"/>
    <lineage>
        <taxon>Eukaryota</taxon>
        <taxon>Metazoa</taxon>
        <taxon>Ecdysozoa</taxon>
        <taxon>Arthropoda</taxon>
        <taxon>Crustacea</taxon>
        <taxon>Multicrustacea</taxon>
        <taxon>Malacostraca</taxon>
        <taxon>Eumalacostraca</taxon>
        <taxon>Peracarida</taxon>
        <taxon>Isopoda</taxon>
        <taxon>Oniscidea</taxon>
        <taxon>Crinocheta</taxon>
        <taxon>Armadillidiidae</taxon>
        <taxon>Armadillidium</taxon>
    </lineage>
</organism>
<keyword evidence="3" id="KW-1185">Reference proteome</keyword>
<proteinExistence type="predicted"/>
<feature type="region of interest" description="Disordered" evidence="1">
    <location>
        <begin position="49"/>
        <end position="71"/>
    </location>
</feature>
<evidence type="ECO:0000256" key="1">
    <source>
        <dbReference type="SAM" id="MobiDB-lite"/>
    </source>
</evidence>
<dbReference type="AlphaFoldDB" id="A0A5N5TB61"/>
<reference evidence="2 3" key="1">
    <citation type="journal article" date="2019" name="PLoS Biol.">
        <title>Sex chromosomes control vertical transmission of feminizing Wolbachia symbionts in an isopod.</title>
        <authorList>
            <person name="Becking T."/>
            <person name="Chebbi M.A."/>
            <person name="Giraud I."/>
            <person name="Moumen B."/>
            <person name="Laverre T."/>
            <person name="Caubet Y."/>
            <person name="Peccoud J."/>
            <person name="Gilbert C."/>
            <person name="Cordaux R."/>
        </authorList>
    </citation>
    <scope>NUCLEOTIDE SEQUENCE [LARGE SCALE GENOMIC DNA]</scope>
    <source>
        <strain evidence="2">ANa2</strain>
        <tissue evidence="2">Whole body excluding digestive tract and cuticle</tissue>
    </source>
</reference>
<accession>A0A5N5TB61</accession>
<dbReference type="Proteomes" id="UP000326759">
    <property type="component" value="Unassembled WGS sequence"/>
</dbReference>
<feature type="compositionally biased region" description="Acidic residues" evidence="1">
    <location>
        <begin position="52"/>
        <end position="62"/>
    </location>
</feature>